<name>A0AAN2BJ97_9GAMM</name>
<gene>
    <name evidence="2" type="ORF">MARGE09_P0924</name>
</gene>
<evidence type="ECO:0000313" key="3">
    <source>
        <dbReference type="Proteomes" id="UP001320119"/>
    </source>
</evidence>
<reference evidence="2 3" key="1">
    <citation type="journal article" date="2022" name="IScience">
        <title>An ultrasensitive nanofiber-based assay for enzymatic hydrolysis and deep-sea microbial degradation of cellulose.</title>
        <authorList>
            <person name="Tsudome M."/>
            <person name="Tachioka M."/>
            <person name="Miyazaki M."/>
            <person name="Uchimura K."/>
            <person name="Tsuda M."/>
            <person name="Takaki Y."/>
            <person name="Deguchi S."/>
        </authorList>
    </citation>
    <scope>NUCLEOTIDE SEQUENCE [LARGE SCALE GENOMIC DNA]</scope>
    <source>
        <strain evidence="2 3">GE09</strain>
    </source>
</reference>
<feature type="chain" id="PRO_5042906058" description="Outer membrane protein" evidence="1">
    <location>
        <begin position="20"/>
        <end position="294"/>
    </location>
</feature>
<dbReference type="RefSeq" id="WP_236986214.1">
    <property type="nucleotide sequence ID" value="NZ_AP023086.1"/>
</dbReference>
<dbReference type="KEGG" id="marq:MARGE09_P0924"/>
<proteinExistence type="predicted"/>
<keyword evidence="1" id="KW-0732">Signal</keyword>
<keyword evidence="3" id="KW-1185">Reference proteome</keyword>
<evidence type="ECO:0000256" key="1">
    <source>
        <dbReference type="SAM" id="SignalP"/>
    </source>
</evidence>
<protein>
    <recommendedName>
        <fullName evidence="4">Outer membrane protein</fullName>
    </recommendedName>
</protein>
<dbReference type="Proteomes" id="UP001320119">
    <property type="component" value="Chromosome"/>
</dbReference>
<accession>A0AAN2BJ97</accession>
<evidence type="ECO:0008006" key="4">
    <source>
        <dbReference type="Google" id="ProtNLM"/>
    </source>
</evidence>
<dbReference type="AlphaFoldDB" id="A0AAN2BJ97"/>
<organism evidence="2 3">
    <name type="scientific">Marinagarivorans cellulosilyticus</name>
    <dbReference type="NCBI Taxonomy" id="2721545"/>
    <lineage>
        <taxon>Bacteria</taxon>
        <taxon>Pseudomonadati</taxon>
        <taxon>Pseudomonadota</taxon>
        <taxon>Gammaproteobacteria</taxon>
        <taxon>Cellvibrionales</taxon>
        <taxon>Cellvibrionaceae</taxon>
        <taxon>Marinagarivorans</taxon>
    </lineage>
</organism>
<evidence type="ECO:0000313" key="2">
    <source>
        <dbReference type="EMBL" id="BCD96724.1"/>
    </source>
</evidence>
<feature type="signal peptide" evidence="1">
    <location>
        <begin position="1"/>
        <end position="19"/>
    </location>
</feature>
<sequence length="294" mass="32637">MKKLLLASMIAFCAPSAFADFIGVHGSISGWQSTFSGEIAGKAKLVEREGFGWGIPSFKERGFSKNNQLFGHIAFEHPIPLLPNIRLDVTKIADSGTSLEEVLTRSYAQIVDENLTLDWDISQNIHTELNIDAFDLSLYYEILDNWVNWDIGLSVRQMTGEFIESTYATPSPRQLVGGNCEVEGLIQGQSGYCIILPLSQTTDIDVILPLLYSEIRFDLPLSGFFVGGRGKAIAYDSNKVYDYELEGGYMFDMNVMEIGAALGYRKSRLEADDLEGLYSDASLSGFYGSLKIHF</sequence>
<dbReference type="EMBL" id="AP023086">
    <property type="protein sequence ID" value="BCD96724.1"/>
    <property type="molecule type" value="Genomic_DNA"/>
</dbReference>